<feature type="region of interest" description="Disordered" evidence="1">
    <location>
        <begin position="257"/>
        <end position="277"/>
    </location>
</feature>
<reference evidence="2" key="1">
    <citation type="journal article" date="2023" name="G3 (Bethesda)">
        <title>A reference genome for the long-term kleptoplast-retaining sea slug Elysia crispata morphotype clarki.</title>
        <authorList>
            <person name="Eastman K.E."/>
            <person name="Pendleton A.L."/>
            <person name="Shaikh M.A."/>
            <person name="Suttiyut T."/>
            <person name="Ogas R."/>
            <person name="Tomko P."/>
            <person name="Gavelis G."/>
            <person name="Widhalm J.R."/>
            <person name="Wisecaver J.H."/>
        </authorList>
    </citation>
    <scope>NUCLEOTIDE SEQUENCE</scope>
    <source>
        <strain evidence="2">ECLA1</strain>
    </source>
</reference>
<evidence type="ECO:0000256" key="1">
    <source>
        <dbReference type="SAM" id="MobiDB-lite"/>
    </source>
</evidence>
<dbReference type="EMBL" id="JAWDGP010001807">
    <property type="protein sequence ID" value="KAK3788007.1"/>
    <property type="molecule type" value="Genomic_DNA"/>
</dbReference>
<proteinExistence type="predicted"/>
<dbReference type="Proteomes" id="UP001283361">
    <property type="component" value="Unassembled WGS sequence"/>
</dbReference>
<protein>
    <submittedName>
        <fullName evidence="2">Uncharacterized protein</fullName>
    </submittedName>
</protein>
<feature type="compositionally biased region" description="Basic and acidic residues" evidence="1">
    <location>
        <begin position="261"/>
        <end position="272"/>
    </location>
</feature>
<feature type="region of interest" description="Disordered" evidence="1">
    <location>
        <begin position="373"/>
        <end position="424"/>
    </location>
</feature>
<dbReference type="AlphaFoldDB" id="A0AAE1AJN4"/>
<name>A0AAE1AJN4_9GAST</name>
<feature type="compositionally biased region" description="Basic and acidic residues" evidence="1">
    <location>
        <begin position="408"/>
        <end position="417"/>
    </location>
</feature>
<organism evidence="2 3">
    <name type="scientific">Elysia crispata</name>
    <name type="common">lettuce slug</name>
    <dbReference type="NCBI Taxonomy" id="231223"/>
    <lineage>
        <taxon>Eukaryota</taxon>
        <taxon>Metazoa</taxon>
        <taxon>Spiralia</taxon>
        <taxon>Lophotrochozoa</taxon>
        <taxon>Mollusca</taxon>
        <taxon>Gastropoda</taxon>
        <taxon>Heterobranchia</taxon>
        <taxon>Euthyneura</taxon>
        <taxon>Panpulmonata</taxon>
        <taxon>Sacoglossa</taxon>
        <taxon>Placobranchoidea</taxon>
        <taxon>Plakobranchidae</taxon>
        <taxon>Elysia</taxon>
    </lineage>
</organism>
<feature type="compositionally biased region" description="Basic and acidic residues" evidence="1">
    <location>
        <begin position="217"/>
        <end position="228"/>
    </location>
</feature>
<sequence length="444" mass="50221">MVRRAVSTNTHVIERSINKDLRQAEWRADQTIDRIRGSLTKLLAYQKVLKEDFPVKQMCALSGSGKSANKFATKKFGWRDQGCRGHSATDCLREGSRPSVTSGHFDVNNVHSRSINEVYAANEAIAQDQIKNDETIRSDDGMENSISQSKNVNDGERKCNFPVEQTPHHFDTGRLAQKNESNKTLEVGSAGLLHKRRIPEVRRELLHLRANITEPRASQDESTRDDTRGFNSHVMGGEFTDRRQTTRETIRHGSLGIPHKACADSKHQKEESSIPQSRYPVLDTSEESQMAGPLTDAQRAWHEKRIKRKDAVTQRILTRGFDMRTLAWEIDRKLVVMDSGYARQRERRKLVSESRGEVARLVTRNEAAFTAGVMTSGRRADRTDNTTQFSDPARAEDESLDGTTQRSPRGDGCPKQEIDEDETSPVFETLTVLNPLLHKIPLSY</sequence>
<accession>A0AAE1AJN4</accession>
<keyword evidence="3" id="KW-1185">Reference proteome</keyword>
<feature type="region of interest" description="Disordered" evidence="1">
    <location>
        <begin position="215"/>
        <end position="236"/>
    </location>
</feature>
<comment type="caution">
    <text evidence="2">The sequence shown here is derived from an EMBL/GenBank/DDBJ whole genome shotgun (WGS) entry which is preliminary data.</text>
</comment>
<evidence type="ECO:0000313" key="2">
    <source>
        <dbReference type="EMBL" id="KAK3788007.1"/>
    </source>
</evidence>
<evidence type="ECO:0000313" key="3">
    <source>
        <dbReference type="Proteomes" id="UP001283361"/>
    </source>
</evidence>
<feature type="region of interest" description="Disordered" evidence="1">
    <location>
        <begin position="137"/>
        <end position="157"/>
    </location>
</feature>
<gene>
    <name evidence="2" type="ORF">RRG08_042295</name>
</gene>